<gene>
    <name evidence="1" type="ORF">CEXT_543541</name>
</gene>
<sequence>MLPEPLKFQHSQGITEAFLQPARPRHQQHGSQTCPRENASRIYHLETAVRNKSRFSKAIGRFYDGYSVPVNNGP</sequence>
<evidence type="ECO:0000313" key="2">
    <source>
        <dbReference type="Proteomes" id="UP001054945"/>
    </source>
</evidence>
<dbReference type="EMBL" id="BPLR01021176">
    <property type="protein sequence ID" value="GIX86874.1"/>
    <property type="molecule type" value="Genomic_DNA"/>
</dbReference>
<reference evidence="1 2" key="1">
    <citation type="submission" date="2021-06" db="EMBL/GenBank/DDBJ databases">
        <title>Caerostris extrusa draft genome.</title>
        <authorList>
            <person name="Kono N."/>
            <person name="Arakawa K."/>
        </authorList>
    </citation>
    <scope>NUCLEOTIDE SEQUENCE [LARGE SCALE GENOMIC DNA]</scope>
</reference>
<organism evidence="1 2">
    <name type="scientific">Caerostris extrusa</name>
    <name type="common">Bark spider</name>
    <name type="synonym">Caerostris bankana</name>
    <dbReference type="NCBI Taxonomy" id="172846"/>
    <lineage>
        <taxon>Eukaryota</taxon>
        <taxon>Metazoa</taxon>
        <taxon>Ecdysozoa</taxon>
        <taxon>Arthropoda</taxon>
        <taxon>Chelicerata</taxon>
        <taxon>Arachnida</taxon>
        <taxon>Araneae</taxon>
        <taxon>Araneomorphae</taxon>
        <taxon>Entelegynae</taxon>
        <taxon>Araneoidea</taxon>
        <taxon>Araneidae</taxon>
        <taxon>Caerostris</taxon>
    </lineage>
</organism>
<accession>A0AAV4NQ07</accession>
<evidence type="ECO:0000313" key="1">
    <source>
        <dbReference type="EMBL" id="GIX86874.1"/>
    </source>
</evidence>
<proteinExistence type="predicted"/>
<protein>
    <submittedName>
        <fullName evidence="1">Uncharacterized protein</fullName>
    </submittedName>
</protein>
<keyword evidence="2" id="KW-1185">Reference proteome</keyword>
<dbReference type="AlphaFoldDB" id="A0AAV4NQ07"/>
<comment type="caution">
    <text evidence="1">The sequence shown here is derived from an EMBL/GenBank/DDBJ whole genome shotgun (WGS) entry which is preliminary data.</text>
</comment>
<dbReference type="Proteomes" id="UP001054945">
    <property type="component" value="Unassembled WGS sequence"/>
</dbReference>
<name>A0AAV4NQ07_CAEEX</name>